<dbReference type="Gene3D" id="1.20.1280.50">
    <property type="match status" value="1"/>
</dbReference>
<dbReference type="EMBL" id="KN837134">
    <property type="protein sequence ID" value="KIJ41880.1"/>
    <property type="molecule type" value="Genomic_DNA"/>
</dbReference>
<protein>
    <recommendedName>
        <fullName evidence="1">F-box domain-containing protein</fullName>
    </recommendedName>
</protein>
<sequence>MLTNLPDELLDEILFYVNSEHDLISLALTCKRISRQVNPFHLDFRTIEGTFAGHIPNDLWKDLVELPRLYQRNIRTIRLEKYYETSYDYGKFHLPASLGYAKAYGLRTEEDKIESTRYLVNAIHHLDYLVEFRWSCSTLTALSLLRLLSHSAPSLECFSVTRSRGSFVCLNDKVSLPVNISHSHRFNG</sequence>
<evidence type="ECO:0000259" key="1">
    <source>
        <dbReference type="PROSITE" id="PS50181"/>
    </source>
</evidence>
<dbReference type="InterPro" id="IPR001810">
    <property type="entry name" value="F-box_dom"/>
</dbReference>
<organism evidence="2 3">
    <name type="scientific">Sphaerobolus stellatus (strain SS14)</name>
    <dbReference type="NCBI Taxonomy" id="990650"/>
    <lineage>
        <taxon>Eukaryota</taxon>
        <taxon>Fungi</taxon>
        <taxon>Dikarya</taxon>
        <taxon>Basidiomycota</taxon>
        <taxon>Agaricomycotina</taxon>
        <taxon>Agaricomycetes</taxon>
        <taxon>Phallomycetidae</taxon>
        <taxon>Geastrales</taxon>
        <taxon>Sphaerobolaceae</taxon>
        <taxon>Sphaerobolus</taxon>
    </lineage>
</organism>
<dbReference type="PROSITE" id="PS50181">
    <property type="entry name" value="FBOX"/>
    <property type="match status" value="1"/>
</dbReference>
<name>A0A0C9VTL3_SPHS4</name>
<keyword evidence="3" id="KW-1185">Reference proteome</keyword>
<reference evidence="2 3" key="1">
    <citation type="submission" date="2014-06" db="EMBL/GenBank/DDBJ databases">
        <title>Evolutionary Origins and Diversification of the Mycorrhizal Mutualists.</title>
        <authorList>
            <consortium name="DOE Joint Genome Institute"/>
            <consortium name="Mycorrhizal Genomics Consortium"/>
            <person name="Kohler A."/>
            <person name="Kuo A."/>
            <person name="Nagy L.G."/>
            <person name="Floudas D."/>
            <person name="Copeland A."/>
            <person name="Barry K.W."/>
            <person name="Cichocki N."/>
            <person name="Veneault-Fourrey C."/>
            <person name="LaButti K."/>
            <person name="Lindquist E.A."/>
            <person name="Lipzen A."/>
            <person name="Lundell T."/>
            <person name="Morin E."/>
            <person name="Murat C."/>
            <person name="Riley R."/>
            <person name="Ohm R."/>
            <person name="Sun H."/>
            <person name="Tunlid A."/>
            <person name="Henrissat B."/>
            <person name="Grigoriev I.V."/>
            <person name="Hibbett D.S."/>
            <person name="Martin F."/>
        </authorList>
    </citation>
    <scope>NUCLEOTIDE SEQUENCE [LARGE SCALE GENOMIC DNA]</scope>
    <source>
        <strain evidence="2 3">SS14</strain>
    </source>
</reference>
<dbReference type="AlphaFoldDB" id="A0A0C9VTL3"/>
<evidence type="ECO:0000313" key="3">
    <source>
        <dbReference type="Proteomes" id="UP000054279"/>
    </source>
</evidence>
<dbReference type="Proteomes" id="UP000054279">
    <property type="component" value="Unassembled WGS sequence"/>
</dbReference>
<proteinExistence type="predicted"/>
<evidence type="ECO:0000313" key="2">
    <source>
        <dbReference type="EMBL" id="KIJ41880.1"/>
    </source>
</evidence>
<feature type="domain" description="F-box" evidence="1">
    <location>
        <begin position="1"/>
        <end position="47"/>
    </location>
</feature>
<dbReference type="InterPro" id="IPR036047">
    <property type="entry name" value="F-box-like_dom_sf"/>
</dbReference>
<dbReference type="SUPFAM" id="SSF81383">
    <property type="entry name" value="F-box domain"/>
    <property type="match status" value="1"/>
</dbReference>
<dbReference type="OrthoDB" id="3270296at2759"/>
<dbReference type="Pfam" id="PF12937">
    <property type="entry name" value="F-box-like"/>
    <property type="match status" value="1"/>
</dbReference>
<dbReference type="HOGENOM" id="CLU_095062_0_0_1"/>
<accession>A0A0C9VTL3</accession>
<gene>
    <name evidence="2" type="ORF">M422DRAFT_255212</name>
</gene>